<dbReference type="EMBL" id="CADIKR010000008">
    <property type="protein sequence ID" value="CAB3912515.1"/>
    <property type="molecule type" value="Genomic_DNA"/>
</dbReference>
<evidence type="ECO:0000313" key="1">
    <source>
        <dbReference type="EMBL" id="CAB3912515.1"/>
    </source>
</evidence>
<protein>
    <submittedName>
        <fullName evidence="1">Uncharacterized protein</fullName>
    </submittedName>
</protein>
<sequence>MLAKRSRQNSGMEIDIRGGRSVIDVSYAPYFHATAKLLRDVAAAAFASGMHKSARARLVATVDALSRHAEAWRGGTANQARYRARFAGEILAASVPDLHDGVAWAGSLLDGRSLLPRHLTVDERIAGILELERCVRGAAALEAAESEAGSAETLVWTKFERADRWLFEVSLRQPSGGWQIAARGQNLLQTASEATITAICNRPCTTWSFEQFSRTTLLVPIRHATGQARIAETSTDVWGHVAERVLEAEIYRHQRAGGRTLTQEFHALLRKHVALCGTADVEVVLMPGIRPIVLYPEEMSRRELDAALTSMSASAGIGA</sequence>
<reference evidence="1 2" key="1">
    <citation type="submission" date="2020-04" db="EMBL/GenBank/DDBJ databases">
        <authorList>
            <person name="De Canck E."/>
        </authorList>
    </citation>
    <scope>NUCLEOTIDE SEQUENCE [LARGE SCALE GENOMIC DNA]</scope>
    <source>
        <strain evidence="1 2">LMG 3415</strain>
    </source>
</reference>
<name>A0ABM8LKN4_9BURK</name>
<accession>A0ABM8LKN4</accession>
<dbReference type="Proteomes" id="UP000507140">
    <property type="component" value="Unassembled WGS sequence"/>
</dbReference>
<evidence type="ECO:0000313" key="2">
    <source>
        <dbReference type="Proteomes" id="UP000507140"/>
    </source>
</evidence>
<gene>
    <name evidence="1" type="ORF">LMG3415_05049</name>
</gene>
<keyword evidence="2" id="KW-1185">Reference proteome</keyword>
<comment type="caution">
    <text evidence="1">The sequence shown here is derived from an EMBL/GenBank/DDBJ whole genome shotgun (WGS) entry which is preliminary data.</text>
</comment>
<proteinExistence type="predicted"/>
<organism evidence="1 2">
    <name type="scientific">Achromobacter mucicolens</name>
    <dbReference type="NCBI Taxonomy" id="1389922"/>
    <lineage>
        <taxon>Bacteria</taxon>
        <taxon>Pseudomonadati</taxon>
        <taxon>Pseudomonadota</taxon>
        <taxon>Betaproteobacteria</taxon>
        <taxon>Burkholderiales</taxon>
        <taxon>Alcaligenaceae</taxon>
        <taxon>Achromobacter</taxon>
    </lineage>
</organism>